<dbReference type="InParanoid" id="A0A1D6FP27"/>
<dbReference type="PANTHER" id="PTHR31400">
    <property type="entry name" value="GUANYLYL CYCLASE DOMAIN CONTAINING PROTEIN 1 GUCD1"/>
    <property type="match status" value="1"/>
</dbReference>
<sequence>MEYGHKVYIPSWFRMSWDCGLTCVLMVLKTLGIDRCDSIADLDLDLERLCHTTRSNCKMISINRVDELSGKAFDAEISVQCRSITAYDIALLSGHCIAIVLVDKSKLH</sequence>
<proteinExistence type="predicted"/>
<reference evidence="1" key="1">
    <citation type="submission" date="2015-12" db="EMBL/GenBank/DDBJ databases">
        <title>Update maize B73 reference genome by single molecule sequencing technologies.</title>
        <authorList>
            <consortium name="Maize Genome Sequencing Project"/>
            <person name="Ware D."/>
        </authorList>
    </citation>
    <scope>NUCLEOTIDE SEQUENCE</scope>
    <source>
        <tissue evidence="1">Seedling</tissue>
    </source>
</reference>
<dbReference type="PaxDb" id="4577-AC212287.4_FGP002"/>
<name>A0A1D6FP27_MAIZE</name>
<dbReference type="PANTHER" id="PTHR31400:SF1">
    <property type="entry name" value="PROTEIN GUCD1"/>
    <property type="match status" value="1"/>
</dbReference>
<gene>
    <name evidence="1" type="ORF">ZEAMMB73_Zm00001d010063</name>
</gene>
<organism evidence="1">
    <name type="scientific">Zea mays</name>
    <name type="common">Maize</name>
    <dbReference type="NCBI Taxonomy" id="4577"/>
    <lineage>
        <taxon>Eukaryota</taxon>
        <taxon>Viridiplantae</taxon>
        <taxon>Streptophyta</taxon>
        <taxon>Embryophyta</taxon>
        <taxon>Tracheophyta</taxon>
        <taxon>Spermatophyta</taxon>
        <taxon>Magnoliopsida</taxon>
        <taxon>Liliopsida</taxon>
        <taxon>Poales</taxon>
        <taxon>Poaceae</taxon>
        <taxon>PACMAD clade</taxon>
        <taxon>Panicoideae</taxon>
        <taxon>Andropogonodae</taxon>
        <taxon>Andropogoneae</taxon>
        <taxon>Tripsacinae</taxon>
        <taxon>Zea</taxon>
    </lineage>
</organism>
<dbReference type="AlphaFoldDB" id="A0A1D6FP27"/>
<dbReference type="EMBL" id="CM000784">
    <property type="protein sequence ID" value="AQK93386.1"/>
    <property type="molecule type" value="Genomic_DNA"/>
</dbReference>
<evidence type="ECO:0000313" key="1">
    <source>
        <dbReference type="EMBL" id="AQK93386.1"/>
    </source>
</evidence>
<dbReference type="InterPro" id="IPR018616">
    <property type="entry name" value="GUCD1"/>
</dbReference>
<protein>
    <submittedName>
        <fullName evidence="1">Guanylyl cyclase 1</fullName>
    </submittedName>
</protein>
<accession>A0A1D6FP27</accession>